<keyword evidence="3" id="KW-1185">Reference proteome</keyword>
<dbReference type="AlphaFoldDB" id="A0AAD9PFD1"/>
<evidence type="ECO:0000313" key="2">
    <source>
        <dbReference type="EMBL" id="KAK2193792.1"/>
    </source>
</evidence>
<proteinExistence type="predicted"/>
<dbReference type="EMBL" id="JAODUO010003235">
    <property type="protein sequence ID" value="KAK2148260.1"/>
    <property type="molecule type" value="Genomic_DNA"/>
</dbReference>
<dbReference type="Proteomes" id="UP001209878">
    <property type="component" value="Unassembled WGS sequence"/>
</dbReference>
<evidence type="ECO:0000313" key="3">
    <source>
        <dbReference type="Proteomes" id="UP001209878"/>
    </source>
</evidence>
<organism evidence="2 3">
    <name type="scientific">Ridgeia piscesae</name>
    <name type="common">Tubeworm</name>
    <dbReference type="NCBI Taxonomy" id="27915"/>
    <lineage>
        <taxon>Eukaryota</taxon>
        <taxon>Metazoa</taxon>
        <taxon>Spiralia</taxon>
        <taxon>Lophotrochozoa</taxon>
        <taxon>Annelida</taxon>
        <taxon>Polychaeta</taxon>
        <taxon>Sedentaria</taxon>
        <taxon>Canalipalpata</taxon>
        <taxon>Sabellida</taxon>
        <taxon>Siboglinidae</taxon>
        <taxon>Ridgeia</taxon>
    </lineage>
</organism>
<sequence length="27" mass="3266">MSDMLQIPLFAPRCHNKYTHSFRFPDL</sequence>
<protein>
    <submittedName>
        <fullName evidence="2">Uncharacterized protein</fullName>
    </submittedName>
</protein>
<gene>
    <name evidence="1" type="ORF">NP493_3250g00000</name>
    <name evidence="2" type="ORF">NP493_5g05013</name>
</gene>
<evidence type="ECO:0000313" key="1">
    <source>
        <dbReference type="EMBL" id="KAK2148260.1"/>
    </source>
</evidence>
<accession>A0AAD9PFD1</accession>
<reference evidence="2" key="1">
    <citation type="journal article" date="2023" name="Mol. Biol. Evol.">
        <title>Third-Generation Sequencing Reveals the Adaptive Role of the Epigenome in Three Deep-Sea Polychaetes.</title>
        <authorList>
            <person name="Perez M."/>
            <person name="Aroh O."/>
            <person name="Sun Y."/>
            <person name="Lan Y."/>
            <person name="Juniper S.K."/>
            <person name="Young C.R."/>
            <person name="Angers B."/>
            <person name="Qian P.Y."/>
        </authorList>
    </citation>
    <scope>NUCLEOTIDE SEQUENCE</scope>
    <source>
        <strain evidence="2">R07B-5</strain>
    </source>
</reference>
<comment type="caution">
    <text evidence="2">The sequence shown here is derived from an EMBL/GenBank/DDBJ whole genome shotgun (WGS) entry which is preliminary data.</text>
</comment>
<dbReference type="EMBL" id="JAODUO010000006">
    <property type="protein sequence ID" value="KAK2193792.1"/>
    <property type="molecule type" value="Genomic_DNA"/>
</dbReference>
<name>A0AAD9PFD1_RIDPI</name>